<dbReference type="Gene3D" id="1.10.1740.10">
    <property type="match status" value="1"/>
</dbReference>
<dbReference type="SUPFAM" id="SSF88659">
    <property type="entry name" value="Sigma3 and sigma4 domains of RNA polymerase sigma factors"/>
    <property type="match status" value="1"/>
</dbReference>
<dbReference type="EMBL" id="CP038865">
    <property type="protein sequence ID" value="QCA29246.1"/>
    <property type="molecule type" value="Genomic_DNA"/>
</dbReference>
<dbReference type="GO" id="GO:0003677">
    <property type="term" value="F:DNA binding"/>
    <property type="evidence" value="ECO:0007669"/>
    <property type="project" value="InterPro"/>
</dbReference>
<dbReference type="Gene3D" id="1.10.10.60">
    <property type="entry name" value="Homeodomain-like"/>
    <property type="match status" value="1"/>
</dbReference>
<protein>
    <submittedName>
        <fullName evidence="2">Sigma-70 family RNA polymerase sigma factor</fullName>
    </submittedName>
</protein>
<dbReference type="AlphaFoldDB" id="A0AAJ5JR02"/>
<dbReference type="InterPro" id="IPR013324">
    <property type="entry name" value="RNA_pol_sigma_r3/r4-like"/>
</dbReference>
<evidence type="ECO:0000313" key="4">
    <source>
        <dbReference type="Proteomes" id="UP000297725"/>
    </source>
</evidence>
<name>A0AAJ5JR02_9ENTE</name>
<reference evidence="2 4" key="1">
    <citation type="submission" date="2019-03" db="EMBL/GenBank/DDBJ databases">
        <title>Vagococcus sp. was isolated fron gut of Carduelis flavirostris.</title>
        <authorList>
            <person name="Ge Y."/>
        </authorList>
    </citation>
    <scope>NUCLEOTIDE SEQUENCE [LARGE SCALE GENOMIC DNA]</scope>
    <source>
        <strain evidence="2 4">CF-210</strain>
    </source>
</reference>
<organism evidence="2 4">
    <name type="scientific">Vagococcus xieshaowenii</name>
    <dbReference type="NCBI Taxonomy" id="2562451"/>
    <lineage>
        <taxon>Bacteria</taxon>
        <taxon>Bacillati</taxon>
        <taxon>Bacillota</taxon>
        <taxon>Bacilli</taxon>
        <taxon>Lactobacillales</taxon>
        <taxon>Enterococcaceae</taxon>
        <taxon>Vagococcus</taxon>
    </lineage>
</organism>
<proteinExistence type="predicted"/>
<dbReference type="SUPFAM" id="SSF88946">
    <property type="entry name" value="Sigma2 domain of RNA polymerase sigma factors"/>
    <property type="match status" value="1"/>
</dbReference>
<dbReference type="RefSeq" id="WP_135253375.1">
    <property type="nucleotide sequence ID" value="NZ_CP038865.1"/>
</dbReference>
<sequence length="173" mass="21039">MNTHLTEYFDHYEPMIYGVLKSLTIHRYHPHYEDLVQTSRLLLWELLVQTDDLPQTEQERYQLGGYLYQRIRWRIIDLLRRDNQYAGHVDIYNPIEEMTEVTDLPSRPEIPSVEYLLTHEWQQLPPHLRTYLIATVDYQLTITEIAKNLNVSRQTLYTWRKQLQQHLNNWQTT</sequence>
<dbReference type="Proteomes" id="UP000297725">
    <property type="component" value="Unassembled WGS sequence"/>
</dbReference>
<dbReference type="InterPro" id="IPR013325">
    <property type="entry name" value="RNA_pol_sigma_r2"/>
</dbReference>
<evidence type="ECO:0000313" key="1">
    <source>
        <dbReference type="EMBL" id="QCA29246.1"/>
    </source>
</evidence>
<reference evidence="1 3" key="2">
    <citation type="journal article" date="2020" name="Int. J. Syst. Evol. Microbiol.">
        <title>Vagococcus xieshaowenii sp. nov., isolated from snow finch (Montifringilla taczanowskii) cloacal content.</title>
        <authorList>
            <person name="Ge Y."/>
            <person name="Yang J."/>
            <person name="Lai X.H."/>
            <person name="Zhang G."/>
            <person name="Jin D."/>
            <person name="Lu S."/>
            <person name="Wang B."/>
            <person name="Huang Y."/>
            <person name="Huang Y."/>
            <person name="Ren Z."/>
            <person name="Zhang X."/>
            <person name="Xu J."/>
        </authorList>
    </citation>
    <scope>NUCLEOTIDE SEQUENCE [LARGE SCALE GENOMIC DNA]</scope>
    <source>
        <strain evidence="1">Personal::cf-49</strain>
        <strain evidence="3">personal::cf-49</strain>
    </source>
</reference>
<dbReference type="GO" id="GO:0006352">
    <property type="term" value="P:DNA-templated transcription initiation"/>
    <property type="evidence" value="ECO:0007669"/>
    <property type="project" value="InterPro"/>
</dbReference>
<dbReference type="Proteomes" id="UP000296883">
    <property type="component" value="Chromosome"/>
</dbReference>
<dbReference type="InterPro" id="IPR014284">
    <property type="entry name" value="RNA_pol_sigma-70_dom"/>
</dbReference>
<dbReference type="InterPro" id="IPR002514">
    <property type="entry name" value="Transposase_8"/>
</dbReference>
<dbReference type="GO" id="GO:0003700">
    <property type="term" value="F:DNA-binding transcription factor activity"/>
    <property type="evidence" value="ECO:0007669"/>
    <property type="project" value="InterPro"/>
</dbReference>
<evidence type="ECO:0000313" key="3">
    <source>
        <dbReference type="Proteomes" id="UP000296883"/>
    </source>
</evidence>
<dbReference type="EMBL" id="SRHU01000003">
    <property type="protein sequence ID" value="TFZ43242.1"/>
    <property type="molecule type" value="Genomic_DNA"/>
</dbReference>
<keyword evidence="3" id="KW-1185">Reference proteome</keyword>
<dbReference type="GO" id="GO:0006313">
    <property type="term" value="P:DNA transposition"/>
    <property type="evidence" value="ECO:0007669"/>
    <property type="project" value="InterPro"/>
</dbReference>
<gene>
    <name evidence="2" type="ORF">E4031_00535</name>
    <name evidence="1" type="ORF">E4Z98_07910</name>
</gene>
<dbReference type="Pfam" id="PF01527">
    <property type="entry name" value="HTH_Tnp_1"/>
    <property type="match status" value="1"/>
</dbReference>
<dbReference type="GO" id="GO:0004803">
    <property type="term" value="F:transposase activity"/>
    <property type="evidence" value="ECO:0007669"/>
    <property type="project" value="InterPro"/>
</dbReference>
<accession>A0AAJ5JR02</accession>
<dbReference type="NCBIfam" id="TIGR02937">
    <property type="entry name" value="sigma70-ECF"/>
    <property type="match status" value="1"/>
</dbReference>
<evidence type="ECO:0000313" key="2">
    <source>
        <dbReference type="EMBL" id="TFZ43242.1"/>
    </source>
</evidence>